<dbReference type="Gene3D" id="3.20.20.70">
    <property type="entry name" value="Aldolase class I"/>
    <property type="match status" value="1"/>
</dbReference>
<dbReference type="PANTHER" id="PTHR43656:SF2">
    <property type="entry name" value="BINDING OXIDOREDUCTASE, PUTATIVE (AFU_ORTHOLOGUE AFUA_2G08260)-RELATED"/>
    <property type="match status" value="1"/>
</dbReference>
<accession>A0ABT8N476</accession>
<keyword evidence="5" id="KW-1185">Reference proteome</keyword>
<comment type="caution">
    <text evidence="4">The sequence shown here is derived from an EMBL/GenBank/DDBJ whole genome shotgun (WGS) entry which is preliminary data.</text>
</comment>
<dbReference type="EMBL" id="JAUJWV010000002">
    <property type="protein sequence ID" value="MDN7242687.1"/>
    <property type="molecule type" value="Genomic_DNA"/>
</dbReference>
<evidence type="ECO:0000313" key="5">
    <source>
        <dbReference type="Proteomes" id="UP001172055"/>
    </source>
</evidence>
<dbReference type="InterPro" id="IPR051799">
    <property type="entry name" value="NADH_flavin_oxidoreductase"/>
</dbReference>
<dbReference type="PANTHER" id="PTHR43656">
    <property type="entry name" value="BINDING OXIDOREDUCTASE, PUTATIVE (AFU_ORTHOLOGUE AFUA_2G08260)-RELATED"/>
    <property type="match status" value="1"/>
</dbReference>
<dbReference type="Proteomes" id="UP001172055">
    <property type="component" value="Unassembled WGS sequence"/>
</dbReference>
<evidence type="ECO:0000256" key="1">
    <source>
        <dbReference type="ARBA" id="ARBA00022630"/>
    </source>
</evidence>
<dbReference type="InterPro" id="IPR013785">
    <property type="entry name" value="Aldolase_TIM"/>
</dbReference>
<dbReference type="Pfam" id="PF00724">
    <property type="entry name" value="Oxidored_FMN"/>
    <property type="match status" value="1"/>
</dbReference>
<name>A0ABT8N476_9BACL</name>
<evidence type="ECO:0000313" key="4">
    <source>
        <dbReference type="EMBL" id="MDN7242687.1"/>
    </source>
</evidence>
<sequence length="385" mass="42536">MKICSKKRGIIINSLYNPLFQSLTLPNGVILKDRLGVAPMTTYSGNPDGTVSDAELTYYKRRSNIGDLYISACIAISENGIAFPNQFIGFDDRVMPRLKQLASEMKANGSKAIIQMQHGGRQGQPELISTNETVAPSAVTSPNSTTVPRELTNEEIQAIIRDFGETTRRVIEAGFDGVEIHGANHYLLQQFVSSYFNQRDDEWGGTLQNRLKFSMAVLKEVQDIAAKYADDSFIIGYRVSPEEIHGETVGYTLAETKVLVDLLIENGVHYIHTSLFDFKTPPAGVTEEGSIVSILSKHINGRVPLVVVGSVKTPQDALEALQEGADIVAMGRQVLIDPEWTEKVKAGNEKDIFTTIPKKRVGKLDIPESMWNLITSYKMVQVAED</sequence>
<proteinExistence type="predicted"/>
<reference evidence="4 5" key="1">
    <citation type="submission" date="2023-06" db="EMBL/GenBank/DDBJ databases">
        <title>Novel species in genus Planococcus.</title>
        <authorList>
            <person name="Ning S."/>
        </authorList>
    </citation>
    <scope>NUCLEOTIDE SEQUENCE [LARGE SCALE GENOMIC DNA]</scope>
    <source>
        <strain evidence="4 5">N028</strain>
    </source>
</reference>
<protein>
    <submittedName>
        <fullName evidence="4">NADH-dependent flavin oxidoreductase</fullName>
    </submittedName>
</protein>
<organism evidence="4 5">
    <name type="scientific">Planococcus shixiaomingii</name>
    <dbReference type="NCBI Taxonomy" id="3058393"/>
    <lineage>
        <taxon>Bacteria</taxon>
        <taxon>Bacillati</taxon>
        <taxon>Bacillota</taxon>
        <taxon>Bacilli</taxon>
        <taxon>Bacillales</taxon>
        <taxon>Caryophanaceae</taxon>
        <taxon>Planococcus</taxon>
    </lineage>
</organism>
<feature type="domain" description="NADH:flavin oxidoreductase/NADH oxidase N-terminal" evidence="3">
    <location>
        <begin position="19"/>
        <end position="350"/>
    </location>
</feature>
<dbReference type="InterPro" id="IPR001155">
    <property type="entry name" value="OxRdtase_FMN_N"/>
</dbReference>
<keyword evidence="2" id="KW-0560">Oxidoreductase</keyword>
<keyword evidence="1" id="KW-0285">Flavoprotein</keyword>
<evidence type="ECO:0000256" key="2">
    <source>
        <dbReference type="ARBA" id="ARBA00023002"/>
    </source>
</evidence>
<dbReference type="SUPFAM" id="SSF51395">
    <property type="entry name" value="FMN-linked oxidoreductases"/>
    <property type="match status" value="1"/>
</dbReference>
<dbReference type="CDD" id="cd04735">
    <property type="entry name" value="OYE_like_4_FMN"/>
    <property type="match status" value="1"/>
</dbReference>
<evidence type="ECO:0000259" key="3">
    <source>
        <dbReference type="Pfam" id="PF00724"/>
    </source>
</evidence>
<gene>
    <name evidence="4" type="ORF">QWY14_12810</name>
</gene>